<dbReference type="Proteomes" id="UP000639772">
    <property type="component" value="Chromosome 1"/>
</dbReference>
<dbReference type="OrthoDB" id="420076at2759"/>
<organism evidence="7 8">
    <name type="scientific">Vanilla planifolia</name>
    <name type="common">Vanilla</name>
    <dbReference type="NCBI Taxonomy" id="51239"/>
    <lineage>
        <taxon>Eukaryota</taxon>
        <taxon>Viridiplantae</taxon>
        <taxon>Streptophyta</taxon>
        <taxon>Embryophyta</taxon>
        <taxon>Tracheophyta</taxon>
        <taxon>Spermatophyta</taxon>
        <taxon>Magnoliopsida</taxon>
        <taxon>Liliopsida</taxon>
        <taxon>Asparagales</taxon>
        <taxon>Orchidaceae</taxon>
        <taxon>Vanilloideae</taxon>
        <taxon>Vanilleae</taxon>
        <taxon>Vanilla</taxon>
    </lineage>
</organism>
<comment type="caution">
    <text evidence="7">The sequence shown here is derived from an EMBL/GenBank/DDBJ whole genome shotgun (WGS) entry which is preliminary data.</text>
</comment>
<dbReference type="AlphaFoldDB" id="A0A835SEF4"/>
<evidence type="ECO:0000256" key="1">
    <source>
        <dbReference type="ARBA" id="ARBA00013081"/>
    </source>
</evidence>
<dbReference type="Pfam" id="PF00481">
    <property type="entry name" value="PP2C"/>
    <property type="match status" value="2"/>
</dbReference>
<dbReference type="PROSITE" id="PS51746">
    <property type="entry name" value="PPM_2"/>
    <property type="match status" value="1"/>
</dbReference>
<dbReference type="InterPro" id="IPR001932">
    <property type="entry name" value="PPM-type_phosphatase-like_dom"/>
</dbReference>
<evidence type="ECO:0000256" key="5">
    <source>
        <dbReference type="ARBA" id="ARBA00048336"/>
    </source>
</evidence>
<dbReference type="SMART" id="SM00332">
    <property type="entry name" value="PP2Cc"/>
    <property type="match status" value="1"/>
</dbReference>
<evidence type="ECO:0000256" key="3">
    <source>
        <dbReference type="ARBA" id="ARBA00022912"/>
    </source>
</evidence>
<feature type="domain" description="PPM-type phosphatase" evidence="6">
    <location>
        <begin position="1"/>
        <end position="291"/>
    </location>
</feature>
<reference evidence="7 8" key="1">
    <citation type="journal article" date="2020" name="Nat. Food">
        <title>A phased Vanilla planifolia genome enables genetic improvement of flavour and production.</title>
        <authorList>
            <person name="Hasing T."/>
            <person name="Tang H."/>
            <person name="Brym M."/>
            <person name="Khazi F."/>
            <person name="Huang T."/>
            <person name="Chambers A.H."/>
        </authorList>
    </citation>
    <scope>NUCLEOTIDE SEQUENCE [LARGE SCALE GENOMIC DNA]</scope>
    <source>
        <tissue evidence="7">Leaf</tissue>
    </source>
</reference>
<dbReference type="EC" id="3.1.3.16" evidence="1"/>
<keyword evidence="3" id="KW-0904">Protein phosphatase</keyword>
<dbReference type="Gene3D" id="3.60.40.10">
    <property type="entry name" value="PPM-type phosphatase domain"/>
    <property type="match status" value="1"/>
</dbReference>
<proteinExistence type="predicted"/>
<comment type="catalytic activity">
    <reaction evidence="4">
        <text>O-phospho-L-seryl-[protein] + H2O = L-seryl-[protein] + phosphate</text>
        <dbReference type="Rhea" id="RHEA:20629"/>
        <dbReference type="Rhea" id="RHEA-COMP:9863"/>
        <dbReference type="Rhea" id="RHEA-COMP:11604"/>
        <dbReference type="ChEBI" id="CHEBI:15377"/>
        <dbReference type="ChEBI" id="CHEBI:29999"/>
        <dbReference type="ChEBI" id="CHEBI:43474"/>
        <dbReference type="ChEBI" id="CHEBI:83421"/>
        <dbReference type="EC" id="3.1.3.16"/>
    </reaction>
</comment>
<sequence length="300" mass="34244">MARALETTEEAYAVMVEKALDRNPELALMGSCVLVMLMKDQDVYVMNLGDSRVVLAQERMNDRQCSVVLTKEDSRCRNRSRESLVRVELDRISEESPMHNQNSHVCSVNKNREISLCRLKLRAVQLSTDHSTGIEEEVLRIKAEHADDPQAILNERVKGHLKVTRAFGAEFLKQPRFNDALLEMFRVDYVGSSPYLSCTPSVAHHRLCSNDRFLVLSSDGLYQYFSNDEVVSHVAWFMENMPDGDPAQYLIAELLSRAAKKNGMDFHELLDIPHGDRRKYHDDVSVMVISLEGRIWRSSG</sequence>
<evidence type="ECO:0000256" key="4">
    <source>
        <dbReference type="ARBA" id="ARBA00047761"/>
    </source>
</evidence>
<dbReference type="CDD" id="cd00143">
    <property type="entry name" value="PP2Cc"/>
    <property type="match status" value="1"/>
</dbReference>
<dbReference type="EMBL" id="JADCNM010000001">
    <property type="protein sequence ID" value="KAG0502233.1"/>
    <property type="molecule type" value="Genomic_DNA"/>
</dbReference>
<gene>
    <name evidence="7" type="ORF">HPP92_002305</name>
</gene>
<dbReference type="SUPFAM" id="SSF81606">
    <property type="entry name" value="PP2C-like"/>
    <property type="match status" value="1"/>
</dbReference>
<dbReference type="InterPro" id="IPR036457">
    <property type="entry name" value="PPM-type-like_dom_sf"/>
</dbReference>
<protein>
    <recommendedName>
        <fullName evidence="1">protein-serine/threonine phosphatase</fullName>
        <ecNumber evidence="1">3.1.3.16</ecNumber>
    </recommendedName>
</protein>
<evidence type="ECO:0000313" key="7">
    <source>
        <dbReference type="EMBL" id="KAG0502233.1"/>
    </source>
</evidence>
<dbReference type="PANTHER" id="PTHR13832:SF688">
    <property type="entry name" value="PROTEIN PHOSPHATASE 2C 32"/>
    <property type="match status" value="1"/>
</dbReference>
<keyword evidence="2" id="KW-0378">Hydrolase</keyword>
<dbReference type="PANTHER" id="PTHR13832">
    <property type="entry name" value="PROTEIN PHOSPHATASE 2C"/>
    <property type="match status" value="1"/>
</dbReference>
<dbReference type="GO" id="GO:0004722">
    <property type="term" value="F:protein serine/threonine phosphatase activity"/>
    <property type="evidence" value="ECO:0007669"/>
    <property type="project" value="UniProtKB-EC"/>
</dbReference>
<evidence type="ECO:0000259" key="6">
    <source>
        <dbReference type="PROSITE" id="PS51746"/>
    </source>
</evidence>
<comment type="catalytic activity">
    <reaction evidence="5">
        <text>O-phospho-L-threonyl-[protein] + H2O = L-threonyl-[protein] + phosphate</text>
        <dbReference type="Rhea" id="RHEA:47004"/>
        <dbReference type="Rhea" id="RHEA-COMP:11060"/>
        <dbReference type="Rhea" id="RHEA-COMP:11605"/>
        <dbReference type="ChEBI" id="CHEBI:15377"/>
        <dbReference type="ChEBI" id="CHEBI:30013"/>
        <dbReference type="ChEBI" id="CHEBI:43474"/>
        <dbReference type="ChEBI" id="CHEBI:61977"/>
        <dbReference type="EC" id="3.1.3.16"/>
    </reaction>
</comment>
<name>A0A835SEF4_VANPL</name>
<evidence type="ECO:0000256" key="2">
    <source>
        <dbReference type="ARBA" id="ARBA00022801"/>
    </source>
</evidence>
<accession>A0A835SEF4</accession>
<dbReference type="InterPro" id="IPR015655">
    <property type="entry name" value="PP2C"/>
</dbReference>
<evidence type="ECO:0000313" key="8">
    <source>
        <dbReference type="Proteomes" id="UP000639772"/>
    </source>
</evidence>